<accession>A0A9P7YB02</accession>
<dbReference type="GO" id="GO:0005886">
    <property type="term" value="C:plasma membrane"/>
    <property type="evidence" value="ECO:0007669"/>
    <property type="project" value="UniProtKB-SubCell"/>
</dbReference>
<sequence length="518" mass="57663">MGASIAIDGPASLPKTNRPRNQKISPGNEKRKTNAKTTVPNKPTFPDELGASLAEQLCTRPTPFNSSKTLTERLESAKIRQTSEIIPISGSSTRHNTEKEFSDTSSERSQSSDSTRARNKDLSSTKTVREVFHLDDFAALAALQRLILTYGKVSHMGILDKSYSFFVTKDRQAALYYKVKDHIAVMGGDPLCPPERYSDLLSEFEKWRKSLNLGIACLGAGEEFAVFARRNKWVTMCFATDRVLNPMTNPVLHSNSGKSIARNVKKLLDVKGAGIKVEAYTPTLGRDMQLEEQLLNVYDEWRDDRNNNRKGQAYITVYDPFGLPDLMTYVYTRGFDGVPNGFAALRTLGSNSGYHLDPYVASPGAPKGITDLLLYSTMALLNTAKVSYLSLGYEPLDKLGTIHGMPKALANISRKVHKKIFQEVHVSGKKGYHDKFHPDETQQSNLYLVFPPGIPSLKHMSAVAHVANIKIRQAMLARSPSPRTNKDDAETERRMSEIVEIFRKKINGGPFRESTPST</sequence>
<feature type="compositionally biased region" description="Basic and acidic residues" evidence="6">
    <location>
        <begin position="95"/>
        <end position="106"/>
    </location>
</feature>
<gene>
    <name evidence="8" type="ORF">BJ875DRAFT_472301</name>
</gene>
<dbReference type="InterPro" id="IPR051211">
    <property type="entry name" value="PG_lysyltransferase"/>
</dbReference>
<proteinExistence type="predicted"/>
<organism evidence="8 9">
    <name type="scientific">Amylocarpus encephaloides</name>
    <dbReference type="NCBI Taxonomy" id="45428"/>
    <lineage>
        <taxon>Eukaryota</taxon>
        <taxon>Fungi</taxon>
        <taxon>Dikarya</taxon>
        <taxon>Ascomycota</taxon>
        <taxon>Pezizomycotina</taxon>
        <taxon>Leotiomycetes</taxon>
        <taxon>Helotiales</taxon>
        <taxon>Helotiales incertae sedis</taxon>
        <taxon>Amylocarpus</taxon>
    </lineage>
</organism>
<evidence type="ECO:0000256" key="3">
    <source>
        <dbReference type="ARBA" id="ARBA00022692"/>
    </source>
</evidence>
<protein>
    <recommendedName>
        <fullName evidence="7">Phosphatidylglycerol lysyltransferase C-terminal domain-containing protein</fullName>
    </recommendedName>
</protein>
<feature type="region of interest" description="Disordered" evidence="6">
    <location>
        <begin position="81"/>
        <end position="122"/>
    </location>
</feature>
<dbReference type="PANTHER" id="PTHR34697">
    <property type="entry name" value="PHOSPHATIDYLGLYCEROL LYSYLTRANSFERASE"/>
    <property type="match status" value="1"/>
</dbReference>
<reference evidence="8" key="1">
    <citation type="journal article" date="2021" name="IMA Fungus">
        <title>Genomic characterization of three marine fungi, including Emericellopsis atlantica sp. nov. with signatures of a generalist lifestyle and marine biomass degradation.</title>
        <authorList>
            <person name="Hagestad O.C."/>
            <person name="Hou L."/>
            <person name="Andersen J.H."/>
            <person name="Hansen E.H."/>
            <person name="Altermark B."/>
            <person name="Li C."/>
            <person name="Kuhnert E."/>
            <person name="Cox R.J."/>
            <person name="Crous P.W."/>
            <person name="Spatafora J.W."/>
            <person name="Lail K."/>
            <person name="Amirebrahimi M."/>
            <person name="Lipzen A."/>
            <person name="Pangilinan J."/>
            <person name="Andreopoulos W."/>
            <person name="Hayes R.D."/>
            <person name="Ng V."/>
            <person name="Grigoriev I.V."/>
            <person name="Jackson S.A."/>
            <person name="Sutton T.D.S."/>
            <person name="Dobson A.D.W."/>
            <person name="Rama T."/>
        </authorList>
    </citation>
    <scope>NUCLEOTIDE SEQUENCE</scope>
    <source>
        <strain evidence="8">TRa018bII</strain>
    </source>
</reference>
<dbReference type="GO" id="GO:0016755">
    <property type="term" value="F:aminoacyltransferase activity"/>
    <property type="evidence" value="ECO:0007669"/>
    <property type="project" value="TreeGrafter"/>
</dbReference>
<feature type="compositionally biased region" description="Polar residues" evidence="6">
    <location>
        <begin position="81"/>
        <end position="94"/>
    </location>
</feature>
<comment type="subcellular location">
    <subcellularLocation>
        <location evidence="1">Cell membrane</location>
        <topology evidence="1">Multi-pass membrane protein</topology>
    </subcellularLocation>
</comment>
<evidence type="ECO:0000256" key="6">
    <source>
        <dbReference type="SAM" id="MobiDB-lite"/>
    </source>
</evidence>
<dbReference type="AlphaFoldDB" id="A0A9P7YB02"/>
<evidence type="ECO:0000313" key="8">
    <source>
        <dbReference type="EMBL" id="KAG9230410.1"/>
    </source>
</evidence>
<feature type="region of interest" description="Disordered" evidence="6">
    <location>
        <begin position="1"/>
        <end position="50"/>
    </location>
</feature>
<evidence type="ECO:0000259" key="7">
    <source>
        <dbReference type="Pfam" id="PF09924"/>
    </source>
</evidence>
<dbReference type="Pfam" id="PF09924">
    <property type="entry name" value="LPG_synthase_C"/>
    <property type="match status" value="1"/>
</dbReference>
<dbReference type="EMBL" id="MU251675">
    <property type="protein sequence ID" value="KAG9230410.1"/>
    <property type="molecule type" value="Genomic_DNA"/>
</dbReference>
<keyword evidence="4" id="KW-1133">Transmembrane helix</keyword>
<evidence type="ECO:0000313" key="9">
    <source>
        <dbReference type="Proteomes" id="UP000824998"/>
    </source>
</evidence>
<dbReference type="GO" id="GO:0055091">
    <property type="term" value="P:phospholipid homeostasis"/>
    <property type="evidence" value="ECO:0007669"/>
    <property type="project" value="TreeGrafter"/>
</dbReference>
<dbReference type="OrthoDB" id="5421852at2759"/>
<feature type="domain" description="Phosphatidylglycerol lysyltransferase C-terminal" evidence="7">
    <location>
        <begin position="152"/>
        <end position="441"/>
    </location>
</feature>
<dbReference type="Proteomes" id="UP000824998">
    <property type="component" value="Unassembled WGS sequence"/>
</dbReference>
<evidence type="ECO:0000256" key="2">
    <source>
        <dbReference type="ARBA" id="ARBA00022475"/>
    </source>
</evidence>
<name>A0A9P7YB02_9HELO</name>
<dbReference type="InterPro" id="IPR024320">
    <property type="entry name" value="LPG_synthase_C"/>
</dbReference>
<dbReference type="PANTHER" id="PTHR34697:SF2">
    <property type="entry name" value="PHOSPHATIDYLGLYCEROL LYSYLTRANSFERASE"/>
    <property type="match status" value="1"/>
</dbReference>
<evidence type="ECO:0000256" key="5">
    <source>
        <dbReference type="ARBA" id="ARBA00023136"/>
    </source>
</evidence>
<comment type="caution">
    <text evidence="8">The sequence shown here is derived from an EMBL/GenBank/DDBJ whole genome shotgun (WGS) entry which is preliminary data.</text>
</comment>
<keyword evidence="3" id="KW-0812">Transmembrane</keyword>
<evidence type="ECO:0000256" key="1">
    <source>
        <dbReference type="ARBA" id="ARBA00004651"/>
    </source>
</evidence>
<keyword evidence="2" id="KW-1003">Cell membrane</keyword>
<evidence type="ECO:0000256" key="4">
    <source>
        <dbReference type="ARBA" id="ARBA00022989"/>
    </source>
</evidence>
<keyword evidence="9" id="KW-1185">Reference proteome</keyword>
<keyword evidence="5" id="KW-0472">Membrane</keyword>